<gene>
    <name evidence="7" type="ORF">LKE05_05785</name>
</gene>
<dbReference type="NCBIfam" id="TIGR00005">
    <property type="entry name" value="rluA_subfam"/>
    <property type="match status" value="1"/>
</dbReference>
<evidence type="ECO:0000256" key="4">
    <source>
        <dbReference type="PIRSR" id="PIRSR606225-1"/>
    </source>
</evidence>
<comment type="function">
    <text evidence="5">Responsible for synthesis of pseudouridine from uracil.</text>
</comment>
<dbReference type="InterPro" id="IPR006145">
    <property type="entry name" value="PsdUridine_synth_RsuA/RluA"/>
</dbReference>
<keyword evidence="3 5" id="KW-0413">Isomerase</keyword>
<dbReference type="Proteomes" id="UP001198242">
    <property type="component" value="Unassembled WGS sequence"/>
</dbReference>
<dbReference type="InterPro" id="IPR020103">
    <property type="entry name" value="PsdUridine_synth_cat_dom_sf"/>
</dbReference>
<evidence type="ECO:0000256" key="2">
    <source>
        <dbReference type="ARBA" id="ARBA00010876"/>
    </source>
</evidence>
<sequence length="297" mass="34249">MDRVLEYEIPSEYDGANITTVLKRHFKISTNLIKDLKKYKEGIQVNGEHRRVVDFVAKGDILKITIRDTASENIVPTDIPLDIVYEDEDVLVINKPPNMPTHPSMGNYENSLANGVMYYYKSKGEERVFRAVNRLDKDTSGLMAVAKNSYIHARLGEEIQKKELKRKYMCIVCGDVEHDGTVDAPIRRADGSVINRIVAPDGQRAVTHYRVIKRYREYTLLEMELETGRTHQIRVHMAYIGHPLVGDWLYGTENHNIAKRQMLHSCYLCFTHPITGQIMEFKDEMAEDMRAFIEKLS</sequence>
<comment type="similarity">
    <text evidence="2 5">Belongs to the pseudouridine synthase RluA family.</text>
</comment>
<dbReference type="AlphaFoldDB" id="A0AAE3DXQ9"/>
<comment type="caution">
    <text evidence="7">The sequence shown here is derived from an EMBL/GenBank/DDBJ whole genome shotgun (WGS) entry which is preliminary data.</text>
</comment>
<evidence type="ECO:0000259" key="6">
    <source>
        <dbReference type="Pfam" id="PF00849"/>
    </source>
</evidence>
<dbReference type="InterPro" id="IPR050188">
    <property type="entry name" value="RluA_PseudoU_synthase"/>
</dbReference>
<keyword evidence="8" id="KW-1185">Reference proteome</keyword>
<dbReference type="PANTHER" id="PTHR21600:SF35">
    <property type="entry name" value="PSEUDOURIDINE SYNTHASE"/>
    <property type="match status" value="1"/>
</dbReference>
<dbReference type="EC" id="5.4.99.-" evidence="5"/>
<evidence type="ECO:0000256" key="5">
    <source>
        <dbReference type="RuleBase" id="RU362028"/>
    </source>
</evidence>
<dbReference type="GO" id="GO:0009982">
    <property type="term" value="F:pseudouridine synthase activity"/>
    <property type="evidence" value="ECO:0007669"/>
    <property type="project" value="InterPro"/>
</dbReference>
<feature type="domain" description="Pseudouridine synthase RsuA/RluA-like" evidence="6">
    <location>
        <begin position="89"/>
        <end position="238"/>
    </location>
</feature>
<feature type="active site" evidence="4">
    <location>
        <position position="136"/>
    </location>
</feature>
<evidence type="ECO:0000313" key="8">
    <source>
        <dbReference type="Proteomes" id="UP001198242"/>
    </source>
</evidence>
<dbReference type="InterPro" id="IPR006225">
    <property type="entry name" value="PsdUridine_synth_RluC/D"/>
</dbReference>
<dbReference type="FunFam" id="3.30.2350.10:FF:000005">
    <property type="entry name" value="Pseudouridine synthase"/>
    <property type="match status" value="1"/>
</dbReference>
<evidence type="ECO:0000256" key="3">
    <source>
        <dbReference type="ARBA" id="ARBA00023235"/>
    </source>
</evidence>
<reference evidence="7 8" key="1">
    <citation type="submission" date="2021-10" db="EMBL/GenBank/DDBJ databases">
        <title>Anaerobic single-cell dispensing facilitates the cultivation of human gut bacteria.</title>
        <authorList>
            <person name="Afrizal A."/>
        </authorList>
    </citation>
    <scope>NUCLEOTIDE SEQUENCE [LARGE SCALE GENOMIC DNA]</scope>
    <source>
        <strain evidence="7 8">CLA-AA-H232</strain>
    </source>
</reference>
<dbReference type="PANTHER" id="PTHR21600">
    <property type="entry name" value="MITOCHONDRIAL RNA PSEUDOURIDINE SYNTHASE"/>
    <property type="match status" value="1"/>
</dbReference>
<dbReference type="GO" id="GO:0140098">
    <property type="term" value="F:catalytic activity, acting on RNA"/>
    <property type="evidence" value="ECO:0007669"/>
    <property type="project" value="UniProtKB-ARBA"/>
</dbReference>
<organism evidence="7 8">
    <name type="scientific">Hominilimicola fabiformis</name>
    <dbReference type="NCBI Taxonomy" id="2885356"/>
    <lineage>
        <taxon>Bacteria</taxon>
        <taxon>Bacillati</taxon>
        <taxon>Bacillota</taxon>
        <taxon>Clostridia</taxon>
        <taxon>Eubacteriales</taxon>
        <taxon>Oscillospiraceae</taxon>
        <taxon>Hominilimicola</taxon>
    </lineage>
</organism>
<name>A0AAE3DXQ9_9FIRM</name>
<dbReference type="RefSeq" id="WP_308456222.1">
    <property type="nucleotide sequence ID" value="NZ_JAJEQM010000006.1"/>
</dbReference>
<evidence type="ECO:0000313" key="7">
    <source>
        <dbReference type="EMBL" id="MCC2210301.1"/>
    </source>
</evidence>
<protein>
    <recommendedName>
        <fullName evidence="5">Pseudouridine synthase</fullName>
        <ecNumber evidence="5">5.4.99.-</ecNumber>
    </recommendedName>
</protein>
<comment type="catalytic activity">
    <reaction evidence="1 5">
        <text>a uridine in RNA = a pseudouridine in RNA</text>
        <dbReference type="Rhea" id="RHEA:48348"/>
        <dbReference type="Rhea" id="RHEA-COMP:12068"/>
        <dbReference type="Rhea" id="RHEA-COMP:12069"/>
        <dbReference type="ChEBI" id="CHEBI:65314"/>
        <dbReference type="ChEBI" id="CHEBI:65315"/>
    </reaction>
</comment>
<dbReference type="GO" id="GO:0000455">
    <property type="term" value="P:enzyme-directed rRNA pseudouridine synthesis"/>
    <property type="evidence" value="ECO:0007669"/>
    <property type="project" value="TreeGrafter"/>
</dbReference>
<dbReference type="Gene3D" id="3.30.2350.10">
    <property type="entry name" value="Pseudouridine synthase"/>
    <property type="match status" value="1"/>
</dbReference>
<accession>A0AAE3DXQ9</accession>
<dbReference type="CDD" id="cd02869">
    <property type="entry name" value="PseudoU_synth_RluA_like"/>
    <property type="match status" value="1"/>
</dbReference>
<dbReference type="GO" id="GO:0003723">
    <property type="term" value="F:RNA binding"/>
    <property type="evidence" value="ECO:0007669"/>
    <property type="project" value="InterPro"/>
</dbReference>
<dbReference type="Pfam" id="PF00849">
    <property type="entry name" value="PseudoU_synth_2"/>
    <property type="match status" value="1"/>
</dbReference>
<dbReference type="EMBL" id="JAJEQM010000006">
    <property type="protein sequence ID" value="MCC2210301.1"/>
    <property type="molecule type" value="Genomic_DNA"/>
</dbReference>
<evidence type="ECO:0000256" key="1">
    <source>
        <dbReference type="ARBA" id="ARBA00000073"/>
    </source>
</evidence>
<proteinExistence type="inferred from homology"/>
<dbReference type="SUPFAM" id="SSF55120">
    <property type="entry name" value="Pseudouridine synthase"/>
    <property type="match status" value="1"/>
</dbReference>